<proteinExistence type="predicted"/>
<comment type="caution">
    <text evidence="1">The sequence shown here is derived from an EMBL/GenBank/DDBJ whole genome shotgun (WGS) entry which is preliminary data.</text>
</comment>
<dbReference type="GeneID" id="64666965"/>
<dbReference type="RefSeq" id="XP_041221256.1">
    <property type="nucleotide sequence ID" value="XM_041372667.1"/>
</dbReference>
<dbReference type="EMBL" id="JABBWK010000064">
    <property type="protein sequence ID" value="KAG1895680.1"/>
    <property type="molecule type" value="Genomic_DNA"/>
</dbReference>
<dbReference type="AlphaFoldDB" id="A0AAD4HFG0"/>
<organism evidence="1 2">
    <name type="scientific">Suillus fuscotomentosus</name>
    <dbReference type="NCBI Taxonomy" id="1912939"/>
    <lineage>
        <taxon>Eukaryota</taxon>
        <taxon>Fungi</taxon>
        <taxon>Dikarya</taxon>
        <taxon>Basidiomycota</taxon>
        <taxon>Agaricomycotina</taxon>
        <taxon>Agaricomycetes</taxon>
        <taxon>Agaricomycetidae</taxon>
        <taxon>Boletales</taxon>
        <taxon>Suillineae</taxon>
        <taxon>Suillaceae</taxon>
        <taxon>Suillus</taxon>
    </lineage>
</organism>
<sequence>MLHWFQPYLPLSLPFLVLQRKLCTTRARHFLRTRVGRLADGITFDLEVKRHRKKIGGIDGDLLVPRAILLLLHPASQHDVQERPLNGTHSVSSL</sequence>
<name>A0AAD4HFG0_9AGAM</name>
<reference evidence="1" key="1">
    <citation type="journal article" date="2020" name="New Phytol.">
        <title>Comparative genomics reveals dynamic genome evolution in host specialist ectomycorrhizal fungi.</title>
        <authorList>
            <person name="Lofgren L.A."/>
            <person name="Nguyen N.H."/>
            <person name="Vilgalys R."/>
            <person name="Ruytinx J."/>
            <person name="Liao H.L."/>
            <person name="Branco S."/>
            <person name="Kuo A."/>
            <person name="LaButti K."/>
            <person name="Lipzen A."/>
            <person name="Andreopoulos W."/>
            <person name="Pangilinan J."/>
            <person name="Riley R."/>
            <person name="Hundley H."/>
            <person name="Na H."/>
            <person name="Barry K."/>
            <person name="Grigoriev I.V."/>
            <person name="Stajich J.E."/>
            <person name="Kennedy P.G."/>
        </authorList>
    </citation>
    <scope>NUCLEOTIDE SEQUENCE</scope>
    <source>
        <strain evidence="1">FC203</strain>
    </source>
</reference>
<gene>
    <name evidence="1" type="ORF">F5891DRAFT_657102</name>
</gene>
<protein>
    <submittedName>
        <fullName evidence="1">Uncharacterized protein</fullName>
    </submittedName>
</protein>
<evidence type="ECO:0000313" key="1">
    <source>
        <dbReference type="EMBL" id="KAG1895680.1"/>
    </source>
</evidence>
<keyword evidence="2" id="KW-1185">Reference proteome</keyword>
<dbReference type="Proteomes" id="UP001195769">
    <property type="component" value="Unassembled WGS sequence"/>
</dbReference>
<accession>A0AAD4HFG0</accession>
<evidence type="ECO:0000313" key="2">
    <source>
        <dbReference type="Proteomes" id="UP001195769"/>
    </source>
</evidence>